<protein>
    <submittedName>
        <fullName evidence="1">Uncharacterized protein</fullName>
    </submittedName>
</protein>
<keyword evidence="2" id="KW-1185">Reference proteome</keyword>
<dbReference type="Proteomes" id="UP000298860">
    <property type="component" value="Unassembled WGS sequence"/>
</dbReference>
<gene>
    <name evidence="1" type="ORF">GTS_06820</name>
</gene>
<organism evidence="1 2">
    <name type="scientific">Gandjariella thermophila</name>
    <dbReference type="NCBI Taxonomy" id="1931992"/>
    <lineage>
        <taxon>Bacteria</taxon>
        <taxon>Bacillati</taxon>
        <taxon>Actinomycetota</taxon>
        <taxon>Actinomycetes</taxon>
        <taxon>Pseudonocardiales</taxon>
        <taxon>Pseudonocardiaceae</taxon>
        <taxon>Gandjariella</taxon>
    </lineage>
</organism>
<dbReference type="EMBL" id="BJFL01000002">
    <property type="protein sequence ID" value="GDY29049.1"/>
    <property type="molecule type" value="Genomic_DNA"/>
</dbReference>
<name>A0A4D4J343_9PSEU</name>
<reference evidence="2" key="1">
    <citation type="submission" date="2019-04" db="EMBL/GenBank/DDBJ databases">
        <title>Draft genome sequence of Pseudonocardiaceae bacterium SL3-2-4.</title>
        <authorList>
            <person name="Ningsih F."/>
            <person name="Yokota A."/>
            <person name="Sakai Y."/>
            <person name="Nanatani K."/>
            <person name="Yabe S."/>
            <person name="Oetari A."/>
            <person name="Sjamsuridzal W."/>
        </authorList>
    </citation>
    <scope>NUCLEOTIDE SEQUENCE [LARGE SCALE GENOMIC DNA]</scope>
    <source>
        <strain evidence="2">SL3-2-4</strain>
    </source>
</reference>
<dbReference type="AlphaFoldDB" id="A0A4D4J343"/>
<evidence type="ECO:0000313" key="2">
    <source>
        <dbReference type="Proteomes" id="UP000298860"/>
    </source>
</evidence>
<proteinExistence type="predicted"/>
<accession>A0A4D4J343</accession>
<sequence>MSAEERDPHRHWVERKITQAAGGIREGCYEDTITVLAQLAVAPDTAAGSAARSATELLVRAAADMLRALAERDGRERSFAVRLTDDEADVSIDEVDPPVRATIRALLAEANGDRESADIQLDLAFLEPDDAVATTVALQALVWAVGLANTCEEQGVGFPAWLRGSTAQP</sequence>
<comment type="caution">
    <text evidence="1">The sequence shown here is derived from an EMBL/GenBank/DDBJ whole genome shotgun (WGS) entry which is preliminary data.</text>
</comment>
<evidence type="ECO:0000313" key="1">
    <source>
        <dbReference type="EMBL" id="GDY29049.1"/>
    </source>
</evidence>